<comment type="function">
    <text evidence="6">Non-catalytic component of the RNA exosome complex which has 3'-&gt;5' exoribonuclease activity and participates in a multitude of cellular RNA processing and degradation events.</text>
</comment>
<comment type="similarity">
    <text evidence="3">Belongs to the RNase PH family.</text>
</comment>
<gene>
    <name evidence="10" type="primary">LOC101876692</name>
</gene>
<evidence type="ECO:0000256" key="8">
    <source>
        <dbReference type="ARBA" id="ARBA00073078"/>
    </source>
</evidence>
<dbReference type="GO" id="GO:0000177">
    <property type="term" value="C:cytoplasmic exosome (RNase complex)"/>
    <property type="evidence" value="ECO:0007669"/>
    <property type="project" value="TreeGrafter"/>
</dbReference>
<reference evidence="10" key="3">
    <citation type="submission" date="2025-09" db="UniProtKB">
        <authorList>
            <consortium name="Ensembl"/>
        </authorList>
    </citation>
    <scope>IDENTIFICATION</scope>
</reference>
<dbReference type="GO" id="GO:0034475">
    <property type="term" value="P:U4 snRNA 3'-end processing"/>
    <property type="evidence" value="ECO:0007669"/>
    <property type="project" value="TreeGrafter"/>
</dbReference>
<protein>
    <recommendedName>
        <fullName evidence="8">Putative exosome complex component RRP41</fullName>
    </recommendedName>
</protein>
<evidence type="ECO:0000313" key="10">
    <source>
        <dbReference type="Ensembl" id="ENSMUNP00000028104.1"/>
    </source>
</evidence>
<keyword evidence="4" id="KW-0963">Cytoplasm</keyword>
<dbReference type="GO" id="GO:0071051">
    <property type="term" value="P:poly(A)-dependent snoRNA 3'-end processing"/>
    <property type="evidence" value="ECO:0007669"/>
    <property type="project" value="TreeGrafter"/>
</dbReference>
<dbReference type="Pfam" id="PF01138">
    <property type="entry name" value="RNase_PH"/>
    <property type="match status" value="1"/>
</dbReference>
<dbReference type="PANTHER" id="PTHR11953:SF0">
    <property type="entry name" value="EXOSOME COMPLEX COMPONENT RRP41"/>
    <property type="match status" value="1"/>
</dbReference>
<dbReference type="PANTHER" id="PTHR11953">
    <property type="entry name" value="EXOSOME COMPLEX COMPONENT"/>
    <property type="match status" value="1"/>
</dbReference>
<evidence type="ECO:0000256" key="3">
    <source>
        <dbReference type="ARBA" id="ARBA00006678"/>
    </source>
</evidence>
<organism evidence="10 11">
    <name type="scientific">Melopsittacus undulatus</name>
    <name type="common">Budgerigar</name>
    <name type="synonym">Psittacus undulatus</name>
    <dbReference type="NCBI Taxonomy" id="13146"/>
    <lineage>
        <taxon>Eukaryota</taxon>
        <taxon>Metazoa</taxon>
        <taxon>Chordata</taxon>
        <taxon>Craniata</taxon>
        <taxon>Vertebrata</taxon>
        <taxon>Euteleostomi</taxon>
        <taxon>Archelosauria</taxon>
        <taxon>Archosauria</taxon>
        <taxon>Dinosauria</taxon>
        <taxon>Saurischia</taxon>
        <taxon>Theropoda</taxon>
        <taxon>Coelurosauria</taxon>
        <taxon>Aves</taxon>
        <taxon>Neognathae</taxon>
        <taxon>Neoaves</taxon>
        <taxon>Telluraves</taxon>
        <taxon>Australaves</taxon>
        <taxon>Psittaciformes</taxon>
        <taxon>Psittaculidae</taxon>
        <taxon>Melopsittacus</taxon>
    </lineage>
</organism>
<dbReference type="GO" id="GO:0003723">
    <property type="term" value="F:RNA binding"/>
    <property type="evidence" value="ECO:0007669"/>
    <property type="project" value="TreeGrafter"/>
</dbReference>
<dbReference type="InterPro" id="IPR036345">
    <property type="entry name" value="ExoRNase_PH_dom2_sf"/>
</dbReference>
<dbReference type="InterPro" id="IPR001247">
    <property type="entry name" value="ExoRNase_PH_dom1"/>
</dbReference>
<evidence type="ECO:0000256" key="5">
    <source>
        <dbReference type="ARBA" id="ARBA00022835"/>
    </source>
</evidence>
<dbReference type="GO" id="GO:0071028">
    <property type="term" value="P:nuclear mRNA surveillance"/>
    <property type="evidence" value="ECO:0007669"/>
    <property type="project" value="TreeGrafter"/>
</dbReference>
<dbReference type="Gene3D" id="3.30.230.70">
    <property type="entry name" value="GHMP Kinase, N-terminal domain"/>
    <property type="match status" value="1"/>
</dbReference>
<proteinExistence type="inferred from homology"/>
<evidence type="ECO:0000259" key="9">
    <source>
        <dbReference type="Pfam" id="PF01138"/>
    </source>
</evidence>
<name>A0A8V5GUB0_MELUD</name>
<dbReference type="SUPFAM" id="SSF55666">
    <property type="entry name" value="Ribonuclease PH domain 2-like"/>
    <property type="match status" value="1"/>
</dbReference>
<dbReference type="FunFam" id="3.30.230.70:FF:000004">
    <property type="entry name" value="Exosome complex component Rrp41"/>
    <property type="match status" value="1"/>
</dbReference>
<dbReference type="GO" id="GO:0016075">
    <property type="term" value="P:rRNA catabolic process"/>
    <property type="evidence" value="ECO:0007669"/>
    <property type="project" value="TreeGrafter"/>
</dbReference>
<accession>A0A8V5GUB0</accession>
<comment type="subunit">
    <text evidence="7">Component of the RNA exosome complex.</text>
</comment>
<evidence type="ECO:0000256" key="1">
    <source>
        <dbReference type="ARBA" id="ARBA00004496"/>
    </source>
</evidence>
<reference evidence="10" key="2">
    <citation type="submission" date="2025-08" db="UniProtKB">
        <authorList>
            <consortium name="Ensembl"/>
        </authorList>
    </citation>
    <scope>IDENTIFICATION</scope>
</reference>
<sequence length="248" mass="26856">KRGLYRKRRGLYREGLLSDDGFRLDGRRPREIRSLRMRLGLFPRADGSAYIEQGNTKVVALVYGPREVRGPRSRSAPDQAVLRCRFSLAPFSGPERRRPRGGEGRGSDLALRLQQSLEAAVLTHLYPRSQIDVYSDGSHCCTGTTAAALAVLDAGIPLRDVVCAGSAALAEGTALTDPNGAEEAAVGPGLALALLPASGLLALVQLSARVPCERLEPVMEAAADGCRELHRALDRELRRSLRERHGEV</sequence>
<dbReference type="AlphaFoldDB" id="A0A8V5GUB0"/>
<keyword evidence="5" id="KW-0271">Exosome</keyword>
<evidence type="ECO:0000256" key="6">
    <source>
        <dbReference type="ARBA" id="ARBA00058393"/>
    </source>
</evidence>
<evidence type="ECO:0000313" key="11">
    <source>
        <dbReference type="Proteomes" id="UP000694405"/>
    </source>
</evidence>
<dbReference type="GO" id="GO:0000176">
    <property type="term" value="C:nuclear exosome (RNase complex)"/>
    <property type="evidence" value="ECO:0007669"/>
    <property type="project" value="TreeGrafter"/>
</dbReference>
<evidence type="ECO:0000256" key="7">
    <source>
        <dbReference type="ARBA" id="ARBA00062379"/>
    </source>
</evidence>
<reference evidence="10" key="1">
    <citation type="submission" date="2020-03" db="EMBL/GenBank/DDBJ databases">
        <title>Melopsittacus undulatus (budgerigar) genome, bMelUnd1, maternal haplotype with Z.</title>
        <authorList>
            <person name="Gedman G."/>
            <person name="Mountcastle J."/>
            <person name="Haase B."/>
            <person name="Formenti G."/>
            <person name="Wright T."/>
            <person name="Apodaca J."/>
            <person name="Pelan S."/>
            <person name="Chow W."/>
            <person name="Rhie A."/>
            <person name="Howe K."/>
            <person name="Fedrigo O."/>
            <person name="Jarvis E.D."/>
        </authorList>
    </citation>
    <scope>NUCLEOTIDE SEQUENCE [LARGE SCALE GENOMIC DNA]</scope>
</reference>
<evidence type="ECO:0000256" key="2">
    <source>
        <dbReference type="ARBA" id="ARBA00004604"/>
    </source>
</evidence>
<evidence type="ECO:0000256" key="4">
    <source>
        <dbReference type="ARBA" id="ARBA00022490"/>
    </source>
</evidence>
<keyword evidence="11" id="KW-1185">Reference proteome</keyword>
<comment type="subcellular location">
    <subcellularLocation>
        <location evidence="1">Cytoplasm</location>
    </subcellularLocation>
    <subcellularLocation>
        <location evidence="2">Nucleus</location>
        <location evidence="2">Nucleolus</location>
    </subcellularLocation>
</comment>
<dbReference type="Ensembl" id="ENSMUNT00000032555.1">
    <property type="protein sequence ID" value="ENSMUNP00000028104.1"/>
    <property type="gene ID" value="ENSMUNG00000021171.1"/>
</dbReference>
<dbReference type="Proteomes" id="UP000694405">
    <property type="component" value="Chromosome 1"/>
</dbReference>
<dbReference type="InterPro" id="IPR020568">
    <property type="entry name" value="Ribosomal_Su5_D2-typ_SF"/>
</dbReference>
<dbReference type="GO" id="GO:0005730">
    <property type="term" value="C:nucleolus"/>
    <property type="evidence" value="ECO:0007669"/>
    <property type="project" value="UniProtKB-SubCell"/>
</dbReference>
<dbReference type="SUPFAM" id="SSF54211">
    <property type="entry name" value="Ribosomal protein S5 domain 2-like"/>
    <property type="match status" value="1"/>
</dbReference>
<feature type="domain" description="Exoribonuclease phosphorolytic" evidence="9">
    <location>
        <begin position="31"/>
        <end position="157"/>
    </location>
</feature>
<dbReference type="InterPro" id="IPR050080">
    <property type="entry name" value="RNase_PH"/>
</dbReference>
<dbReference type="InterPro" id="IPR027408">
    <property type="entry name" value="PNPase/RNase_PH_dom_sf"/>
</dbReference>